<gene>
    <name evidence="2" type="ORF">E6C55_04355</name>
</gene>
<dbReference type="AlphaFoldDB" id="A0A4S4C696"/>
<organism evidence="2 3">
    <name type="scientific">Cohnella fermenti</name>
    <dbReference type="NCBI Taxonomy" id="2565925"/>
    <lineage>
        <taxon>Bacteria</taxon>
        <taxon>Bacillati</taxon>
        <taxon>Bacillota</taxon>
        <taxon>Bacilli</taxon>
        <taxon>Bacillales</taxon>
        <taxon>Paenibacillaceae</taxon>
        <taxon>Cohnella</taxon>
    </lineage>
</organism>
<dbReference type="Pfam" id="PF18998">
    <property type="entry name" value="Flg_new_2"/>
    <property type="match status" value="1"/>
</dbReference>
<feature type="domain" description="SLH" evidence="1">
    <location>
        <begin position="104"/>
        <end position="164"/>
    </location>
</feature>
<proteinExistence type="predicted"/>
<sequence>MSGNTSQTVNQGTSGTTVTAVPNANYHFTGWSDGVTTASRTDTNVTADLNVTENFAINSYTVSFDSDGGSAVSDQLANYNGTAVKPAAAVRLEQPTAAGAAASLDGYQDIGNMSASDLENIRLLVKLRIMTGTSDHVFSPDGVTTRAQAATVFVRMLRQLELID</sequence>
<evidence type="ECO:0000313" key="2">
    <source>
        <dbReference type="EMBL" id="THF83409.1"/>
    </source>
</evidence>
<dbReference type="Pfam" id="PF00395">
    <property type="entry name" value="SLH"/>
    <property type="match status" value="1"/>
</dbReference>
<comment type="caution">
    <text evidence="2">The sequence shown here is derived from an EMBL/GenBank/DDBJ whole genome shotgun (WGS) entry which is preliminary data.</text>
</comment>
<dbReference type="InterPro" id="IPR044060">
    <property type="entry name" value="Bacterial_rp_domain"/>
</dbReference>
<dbReference type="InterPro" id="IPR001119">
    <property type="entry name" value="SLH_dom"/>
</dbReference>
<name>A0A4S4C696_9BACL</name>
<dbReference type="Proteomes" id="UP000310636">
    <property type="component" value="Unassembled WGS sequence"/>
</dbReference>
<accession>A0A4S4C696</accession>
<protein>
    <recommendedName>
        <fullName evidence="1">SLH domain-containing protein</fullName>
    </recommendedName>
</protein>
<dbReference type="PROSITE" id="PS51272">
    <property type="entry name" value="SLH"/>
    <property type="match status" value="1"/>
</dbReference>
<evidence type="ECO:0000313" key="3">
    <source>
        <dbReference type="Proteomes" id="UP000310636"/>
    </source>
</evidence>
<reference evidence="2 3" key="1">
    <citation type="submission" date="2019-04" db="EMBL/GenBank/DDBJ databases">
        <title>Cohnella sp. nov. isolated from preserved vegetables.</title>
        <authorList>
            <person name="Lin S.-Y."/>
            <person name="Hung M.-H."/>
            <person name="Young C.-C."/>
        </authorList>
    </citation>
    <scope>NUCLEOTIDE SEQUENCE [LARGE SCALE GENOMIC DNA]</scope>
    <source>
        <strain evidence="2 3">CC-MHH1044</strain>
    </source>
</reference>
<dbReference type="OrthoDB" id="2667000at2"/>
<dbReference type="Pfam" id="PF09479">
    <property type="entry name" value="Flg_new"/>
    <property type="match status" value="1"/>
</dbReference>
<evidence type="ECO:0000259" key="1">
    <source>
        <dbReference type="PROSITE" id="PS51272"/>
    </source>
</evidence>
<keyword evidence="3" id="KW-1185">Reference proteome</keyword>
<dbReference type="InterPro" id="IPR013378">
    <property type="entry name" value="InlB-like_B-rpt"/>
</dbReference>
<dbReference type="EMBL" id="SSOB01000004">
    <property type="protein sequence ID" value="THF83409.1"/>
    <property type="molecule type" value="Genomic_DNA"/>
</dbReference>